<dbReference type="Proteomes" id="UP001589619">
    <property type="component" value="Unassembled WGS sequence"/>
</dbReference>
<comment type="subcellular location">
    <subcellularLocation>
        <location evidence="1">Membrane</location>
        <topology evidence="1">Multi-pass membrane protein</topology>
    </subcellularLocation>
</comment>
<dbReference type="PANTHER" id="PTHR48090">
    <property type="entry name" value="UNDECAPRENYL-PHOSPHATE 4-DEOXY-4-FORMAMIDO-L-ARABINOSE TRANSFERASE-RELATED"/>
    <property type="match status" value="1"/>
</dbReference>
<dbReference type="CDD" id="cd04187">
    <property type="entry name" value="DPM1_like_bac"/>
    <property type="match status" value="1"/>
</dbReference>
<evidence type="ECO:0000256" key="1">
    <source>
        <dbReference type="ARBA" id="ARBA00004141"/>
    </source>
</evidence>
<dbReference type="SUPFAM" id="SSF53448">
    <property type="entry name" value="Nucleotide-diphospho-sugar transferases"/>
    <property type="match status" value="1"/>
</dbReference>
<dbReference type="PANTHER" id="PTHR48090:SF1">
    <property type="entry name" value="PROPHAGE BACTOPRENOL GLUCOSYL TRANSFERASE HOMOLOG"/>
    <property type="match status" value="1"/>
</dbReference>
<feature type="transmembrane region" description="Helical" evidence="8">
    <location>
        <begin position="243"/>
        <end position="263"/>
    </location>
</feature>
<evidence type="ECO:0000256" key="8">
    <source>
        <dbReference type="SAM" id="Phobius"/>
    </source>
</evidence>
<evidence type="ECO:0000256" key="4">
    <source>
        <dbReference type="ARBA" id="ARBA00022692"/>
    </source>
</evidence>
<dbReference type="Pfam" id="PF00535">
    <property type="entry name" value="Glycos_transf_2"/>
    <property type="match status" value="1"/>
</dbReference>
<keyword evidence="4 8" id="KW-0812">Transmembrane</keyword>
<feature type="region of interest" description="Disordered" evidence="7">
    <location>
        <begin position="325"/>
        <end position="367"/>
    </location>
</feature>
<keyword evidence="5 8" id="KW-1133">Transmembrane helix</keyword>
<dbReference type="EMBL" id="JBHMAG010000004">
    <property type="protein sequence ID" value="MFB9750699.1"/>
    <property type="molecule type" value="Genomic_DNA"/>
</dbReference>
<proteinExistence type="predicted"/>
<keyword evidence="6 8" id="KW-0472">Membrane</keyword>
<evidence type="ECO:0000256" key="3">
    <source>
        <dbReference type="ARBA" id="ARBA00022679"/>
    </source>
</evidence>
<evidence type="ECO:0000256" key="2">
    <source>
        <dbReference type="ARBA" id="ARBA00022676"/>
    </source>
</evidence>
<evidence type="ECO:0000259" key="9">
    <source>
        <dbReference type="Pfam" id="PF00535"/>
    </source>
</evidence>
<evidence type="ECO:0000256" key="5">
    <source>
        <dbReference type="ARBA" id="ARBA00022989"/>
    </source>
</evidence>
<evidence type="ECO:0000256" key="6">
    <source>
        <dbReference type="ARBA" id="ARBA00023136"/>
    </source>
</evidence>
<dbReference type="EC" id="2.4.-.-" evidence="10"/>
<organism evidence="10 11">
    <name type="scientific">Paenibacillus hodogayensis</name>
    <dbReference type="NCBI Taxonomy" id="279208"/>
    <lineage>
        <taxon>Bacteria</taxon>
        <taxon>Bacillati</taxon>
        <taxon>Bacillota</taxon>
        <taxon>Bacilli</taxon>
        <taxon>Bacillales</taxon>
        <taxon>Paenibacillaceae</taxon>
        <taxon>Paenibacillus</taxon>
    </lineage>
</organism>
<reference evidence="10 11" key="1">
    <citation type="submission" date="2024-09" db="EMBL/GenBank/DDBJ databases">
        <authorList>
            <person name="Sun Q."/>
            <person name="Mori K."/>
        </authorList>
    </citation>
    <scope>NUCLEOTIDE SEQUENCE [LARGE SCALE GENOMIC DNA]</scope>
    <source>
        <strain evidence="10 11">JCM 12520</strain>
    </source>
</reference>
<name>A0ABV5VR12_9BACL</name>
<dbReference type="Gene3D" id="3.90.550.10">
    <property type="entry name" value="Spore Coat Polysaccharide Biosynthesis Protein SpsA, Chain A"/>
    <property type="match status" value="1"/>
</dbReference>
<dbReference type="InterPro" id="IPR029044">
    <property type="entry name" value="Nucleotide-diphossugar_trans"/>
</dbReference>
<dbReference type="InterPro" id="IPR001173">
    <property type="entry name" value="Glyco_trans_2-like"/>
</dbReference>
<keyword evidence="3 10" id="KW-0808">Transferase</keyword>
<dbReference type="RefSeq" id="WP_344904772.1">
    <property type="nucleotide sequence ID" value="NZ_BAAAYO010000002.1"/>
</dbReference>
<dbReference type="GO" id="GO:0016757">
    <property type="term" value="F:glycosyltransferase activity"/>
    <property type="evidence" value="ECO:0007669"/>
    <property type="project" value="UniProtKB-KW"/>
</dbReference>
<sequence>MPVTSGTLPVLGIVVPCYNEEEVLPETVVRLSRVLDSLVGDKLVAPGSFMLFVDDGSRDKTWELIERYRRSNPRVAGLKLARNAGHQNALLAGLNRAIRTVDCAISIDADLQDDPEAMREFIVKFHEGYDIVYGVRQSRATDTAFKRGTAQTFYKMMRKLGANIEYNHADYRLMSRRALEQLDRFKEVNVFLRGIVPMIGFKSTKVYFDRHERFAGESKYPLKKMLSFAWDGITSLSVTPIRLVTLAGFVLFVVSVLAGLYAIVQKLAGNTVSGWASLMLSIWFVGGIQLISLGLIGEYIGKIYKEVKHRPLYIVETNLTAQSETGTGTAVPASLAEGGQASVSRDGRANGPDSGSPVGIGPKETRR</sequence>
<comment type="caution">
    <text evidence="10">The sequence shown here is derived from an EMBL/GenBank/DDBJ whole genome shotgun (WGS) entry which is preliminary data.</text>
</comment>
<gene>
    <name evidence="10" type="ORF">ACFFNY_03855</name>
</gene>
<accession>A0ABV5VR12</accession>
<evidence type="ECO:0000256" key="7">
    <source>
        <dbReference type="SAM" id="MobiDB-lite"/>
    </source>
</evidence>
<dbReference type="InterPro" id="IPR050256">
    <property type="entry name" value="Glycosyltransferase_2"/>
</dbReference>
<feature type="transmembrane region" description="Helical" evidence="8">
    <location>
        <begin position="275"/>
        <end position="300"/>
    </location>
</feature>
<keyword evidence="11" id="KW-1185">Reference proteome</keyword>
<protein>
    <submittedName>
        <fullName evidence="10">Glycosyltransferase family 2 protein</fullName>
        <ecNumber evidence="10">2.4.-.-</ecNumber>
    </submittedName>
</protein>
<feature type="domain" description="Glycosyltransferase 2-like" evidence="9">
    <location>
        <begin position="13"/>
        <end position="182"/>
    </location>
</feature>
<evidence type="ECO:0000313" key="11">
    <source>
        <dbReference type="Proteomes" id="UP001589619"/>
    </source>
</evidence>
<evidence type="ECO:0000313" key="10">
    <source>
        <dbReference type="EMBL" id="MFB9750699.1"/>
    </source>
</evidence>
<keyword evidence="2 10" id="KW-0328">Glycosyltransferase</keyword>